<comment type="caution">
    <text evidence="2">The sequence shown here is derived from an EMBL/GenBank/DDBJ whole genome shotgun (WGS) entry which is preliminary data.</text>
</comment>
<dbReference type="SUPFAM" id="SSF56349">
    <property type="entry name" value="DNA breaking-rejoining enzymes"/>
    <property type="match status" value="1"/>
</dbReference>
<dbReference type="Gene3D" id="1.10.443.10">
    <property type="entry name" value="Intergrase catalytic core"/>
    <property type="match status" value="1"/>
</dbReference>
<organism evidence="2 3">
    <name type="scientific">Agrobacterium tumefaciens</name>
    <dbReference type="NCBI Taxonomy" id="358"/>
    <lineage>
        <taxon>Bacteria</taxon>
        <taxon>Pseudomonadati</taxon>
        <taxon>Pseudomonadota</taxon>
        <taxon>Alphaproteobacteria</taxon>
        <taxon>Hyphomicrobiales</taxon>
        <taxon>Rhizobiaceae</taxon>
        <taxon>Rhizobium/Agrobacterium group</taxon>
        <taxon>Agrobacterium</taxon>
        <taxon>Agrobacterium tumefaciens complex</taxon>
    </lineage>
</organism>
<proteinExistence type="predicted"/>
<dbReference type="AlphaFoldDB" id="A0AA44FB36"/>
<evidence type="ECO:0000313" key="2">
    <source>
        <dbReference type="EMBL" id="NTC32120.1"/>
    </source>
</evidence>
<keyword evidence="1" id="KW-0233">DNA recombination</keyword>
<dbReference type="EMBL" id="JAAMAY010000043">
    <property type="protein sequence ID" value="NTC32120.1"/>
    <property type="molecule type" value="Genomic_DNA"/>
</dbReference>
<dbReference type="Proteomes" id="UP000702952">
    <property type="component" value="Unassembled WGS sequence"/>
</dbReference>
<dbReference type="GO" id="GO:0015074">
    <property type="term" value="P:DNA integration"/>
    <property type="evidence" value="ECO:0007669"/>
    <property type="project" value="InterPro"/>
</dbReference>
<reference evidence="2" key="1">
    <citation type="journal article" date="2020" name="Science">
        <title>Unexpected conservation and global transmission of agrobacterial virulence plasmids.</title>
        <authorList>
            <person name="Weisberg A.J."/>
            <person name="Davis E.W. 2nd"/>
            <person name="Tabima J."/>
            <person name="Belcher M.S."/>
            <person name="Miller M."/>
            <person name="Kuo C.H."/>
            <person name="Loper J.E."/>
            <person name="Grunwald N.J."/>
            <person name="Putnam M.L."/>
            <person name="Chang J.H."/>
        </authorList>
    </citation>
    <scope>NUCLEOTIDE SEQUENCE</scope>
    <source>
        <strain evidence="2">17-1853-1a</strain>
    </source>
</reference>
<protein>
    <submittedName>
        <fullName evidence="2">Site-specific integrase</fullName>
    </submittedName>
</protein>
<dbReference type="RefSeq" id="WP_110729222.1">
    <property type="nucleotide sequence ID" value="NZ_JAAMAW010000022.1"/>
</dbReference>
<name>A0AA44FB36_AGRTU</name>
<evidence type="ECO:0000256" key="1">
    <source>
        <dbReference type="ARBA" id="ARBA00023172"/>
    </source>
</evidence>
<dbReference type="GO" id="GO:0006310">
    <property type="term" value="P:DNA recombination"/>
    <property type="evidence" value="ECO:0007669"/>
    <property type="project" value="UniProtKB-KW"/>
</dbReference>
<dbReference type="GO" id="GO:0003677">
    <property type="term" value="F:DNA binding"/>
    <property type="evidence" value="ECO:0007669"/>
    <property type="project" value="InterPro"/>
</dbReference>
<sequence length="611" mass="68680">MARSFLMRSERPHIDRRLAVAPAFDKPISSGIVITFRDEWGVVAQMFDLNRLGLSVDLTILFADAFRALFASAATATRKGYWKALRTFARFVAEAGTIVEVADLTTEAVGHYLVWLDRQRSRTGQPWGVSTRHGRYLPIKIILEWAMRNRAHLMPEQLQFPANPFPGRHRTPVPRRLPAHELKAILRACYAEIDVAWARFEEGRAILETDRDGVMDDRRDLETLLVATGRAGGGIMPWYDRAPGRRSHRRTRRHGGTRMLAQHLHLTVDTLVPFFLAIAIQTAANPDSLRNIGRDCLASHPLDPHRIIVDWAKPRAGNAVRRAQRRTFDKRRRYSVPNLVEKVLAMSAPLVAHASPGERDRLFLIRGNRPKGVGVIGAQTLDAGIRRFIARSNEGIAIWNAAHPEQLRCPMRTFAPVLFRGSVAIEHYHAAGGDIRVAQALLNHSRASTTDLYVRGPETQRMYEKTIASLQHRMIGWIAMRQEAHGVERNIDGQIGNSNEGSAEAFSHICINPVVGKAPGSTQGRLCPGFMSCLSCPGLVIPIDSRHLARILQVMRKLEIARDRLDAERWRSIYAPSYRILSEEILPDFPSGLYEAAERLIETLPPLPDPE</sequence>
<gene>
    <name evidence="2" type="ORF">G6M46_28670</name>
</gene>
<accession>A0AA44FB36</accession>
<evidence type="ECO:0000313" key="3">
    <source>
        <dbReference type="Proteomes" id="UP000702952"/>
    </source>
</evidence>
<dbReference type="InterPro" id="IPR011010">
    <property type="entry name" value="DNA_brk_join_enz"/>
</dbReference>
<dbReference type="InterPro" id="IPR013762">
    <property type="entry name" value="Integrase-like_cat_sf"/>
</dbReference>